<feature type="compositionally biased region" description="Polar residues" evidence="1">
    <location>
        <begin position="1"/>
        <end position="21"/>
    </location>
</feature>
<keyword evidence="2" id="KW-1133">Transmembrane helix</keyword>
<protein>
    <recommendedName>
        <fullName evidence="3">DUF6594 domain-containing protein</fullName>
    </recommendedName>
</protein>
<keyword evidence="2" id="KW-0472">Membrane</keyword>
<dbReference type="OrthoDB" id="5342093at2759"/>
<organism evidence="4 5">
    <name type="scientific">Coleophoma cylindrospora</name>
    <dbReference type="NCBI Taxonomy" id="1849047"/>
    <lineage>
        <taxon>Eukaryota</taxon>
        <taxon>Fungi</taxon>
        <taxon>Dikarya</taxon>
        <taxon>Ascomycota</taxon>
        <taxon>Pezizomycotina</taxon>
        <taxon>Leotiomycetes</taxon>
        <taxon>Helotiales</taxon>
        <taxon>Dermateaceae</taxon>
        <taxon>Coleophoma</taxon>
    </lineage>
</organism>
<keyword evidence="5" id="KW-1185">Reference proteome</keyword>
<feature type="transmembrane region" description="Helical" evidence="2">
    <location>
        <begin position="358"/>
        <end position="379"/>
    </location>
</feature>
<sequence length="394" mass="43543">MSVSLPNTPTSPDLRSCSSMAATEVGSLPSSPRTNSSATSDASIPDDVNKTLAGWPTLSTLVAAKSDFQAFPSFADLNIKSLLYYQAELISLRKKLHQIEWKDRRVSKTEDSYSYADDLGLLLLARDLEPDLQPEQWRVMEKIRVVLEKYNHALLQFSSVSALPEADNCNVKCLSEFAKRISEGGGGVTGPGSQTWGNLKDTTNDTKPMNVLFKGLFTGFFVSPDTERKKIDKIFHERLITPRLRNKPDGLTLWVKCSFVPFYNCLCQKHLNPLAEWLQQLYSKLCRQQTESALPSSETSIREKGSSAGSSPRGHALERNITEYSESWMLRTTSIMTTVVACLLPTIAITVLSKVHTMSMILGLISLFTAIFAVGLILLSSTSSRVEIFTATAA</sequence>
<accession>A0A3D8Q531</accession>
<feature type="compositionally biased region" description="Polar residues" evidence="1">
    <location>
        <begin position="28"/>
        <end position="42"/>
    </location>
</feature>
<gene>
    <name evidence="4" type="ORF">BP6252_13971</name>
</gene>
<keyword evidence="2" id="KW-0812">Transmembrane</keyword>
<dbReference type="InterPro" id="IPR046529">
    <property type="entry name" value="DUF6594"/>
</dbReference>
<evidence type="ECO:0000313" key="5">
    <source>
        <dbReference type="Proteomes" id="UP000256645"/>
    </source>
</evidence>
<dbReference type="EMBL" id="PDLM01000029">
    <property type="protein sequence ID" value="RDW56748.1"/>
    <property type="molecule type" value="Genomic_DNA"/>
</dbReference>
<name>A0A3D8Q531_9HELO</name>
<dbReference type="STRING" id="1849047.A0A3D8Q531"/>
<dbReference type="PANTHER" id="PTHR34502">
    <property type="entry name" value="DUF6594 DOMAIN-CONTAINING PROTEIN-RELATED"/>
    <property type="match status" value="1"/>
</dbReference>
<proteinExistence type="predicted"/>
<feature type="transmembrane region" description="Helical" evidence="2">
    <location>
        <begin position="328"/>
        <end position="352"/>
    </location>
</feature>
<dbReference type="AlphaFoldDB" id="A0A3D8Q531"/>
<dbReference type="Pfam" id="PF20237">
    <property type="entry name" value="DUF6594"/>
    <property type="match status" value="1"/>
</dbReference>
<evidence type="ECO:0000259" key="3">
    <source>
        <dbReference type="Pfam" id="PF20237"/>
    </source>
</evidence>
<dbReference type="PANTHER" id="PTHR34502:SF5">
    <property type="entry name" value="DUF6594 DOMAIN-CONTAINING PROTEIN"/>
    <property type="match status" value="1"/>
</dbReference>
<evidence type="ECO:0000256" key="1">
    <source>
        <dbReference type="SAM" id="MobiDB-lite"/>
    </source>
</evidence>
<feature type="domain" description="DUF6594" evidence="3">
    <location>
        <begin position="55"/>
        <end position="394"/>
    </location>
</feature>
<feature type="region of interest" description="Disordered" evidence="1">
    <location>
        <begin position="1"/>
        <end position="43"/>
    </location>
</feature>
<comment type="caution">
    <text evidence="4">The sequence shown here is derived from an EMBL/GenBank/DDBJ whole genome shotgun (WGS) entry which is preliminary data.</text>
</comment>
<reference evidence="4 5" key="1">
    <citation type="journal article" date="2018" name="IMA Fungus">
        <title>IMA Genome-F 9: Draft genome sequence of Annulohypoxylon stygium, Aspergillus mulundensis, Berkeleyomyces basicola (syn. Thielaviopsis basicola), Ceratocystis smalleyi, two Cercospora beticola strains, Coleophoma cylindrospora, Fusarium fracticaudum, Phialophora cf. hyalina, and Morchella septimelata.</title>
        <authorList>
            <person name="Wingfield B.D."/>
            <person name="Bills G.F."/>
            <person name="Dong Y."/>
            <person name="Huang W."/>
            <person name="Nel W.J."/>
            <person name="Swalarsk-Parry B.S."/>
            <person name="Vaghefi N."/>
            <person name="Wilken P.M."/>
            <person name="An Z."/>
            <person name="de Beer Z.W."/>
            <person name="De Vos L."/>
            <person name="Chen L."/>
            <person name="Duong T.A."/>
            <person name="Gao Y."/>
            <person name="Hammerbacher A."/>
            <person name="Kikkert J.R."/>
            <person name="Li Y."/>
            <person name="Li H."/>
            <person name="Li K."/>
            <person name="Li Q."/>
            <person name="Liu X."/>
            <person name="Ma X."/>
            <person name="Naidoo K."/>
            <person name="Pethybridge S.J."/>
            <person name="Sun J."/>
            <person name="Steenkamp E.T."/>
            <person name="van der Nest M.A."/>
            <person name="van Wyk S."/>
            <person name="Wingfield M.J."/>
            <person name="Xiong C."/>
            <person name="Yue Q."/>
            <person name="Zhang X."/>
        </authorList>
    </citation>
    <scope>NUCLEOTIDE SEQUENCE [LARGE SCALE GENOMIC DNA]</scope>
    <source>
        <strain evidence="4 5">BP6252</strain>
    </source>
</reference>
<dbReference type="Proteomes" id="UP000256645">
    <property type="component" value="Unassembled WGS sequence"/>
</dbReference>
<evidence type="ECO:0000313" key="4">
    <source>
        <dbReference type="EMBL" id="RDW56748.1"/>
    </source>
</evidence>
<evidence type="ECO:0000256" key="2">
    <source>
        <dbReference type="SAM" id="Phobius"/>
    </source>
</evidence>